<reference evidence="2" key="1">
    <citation type="submission" date="2017-06" db="EMBL/GenBank/DDBJ databases">
        <title>Capnocytophaga spp. assemblies.</title>
        <authorList>
            <person name="Gulvik C.A."/>
        </authorList>
    </citation>
    <scope>NUCLEOTIDE SEQUENCE [LARGE SCALE GENOMIC DNA]</scope>
    <source>
        <strain evidence="2">H4486</strain>
    </source>
</reference>
<gene>
    <name evidence="1" type="ORF">CGC59_06625</name>
</gene>
<dbReference type="Proteomes" id="UP000217334">
    <property type="component" value="Chromosome"/>
</dbReference>
<dbReference type="EMBL" id="CP022383">
    <property type="protein sequence ID" value="ATA79369.1"/>
    <property type="molecule type" value="Genomic_DNA"/>
</dbReference>
<sequence>MKNFLFSFLAVATLIGCGKNDDNNNNGGGNNGNNSTSIEKLVKKITKKDSDGNLIEVTTIDFKEQKPTTQSVVRYNNGVQTGTTQVTTFTYEGNFVTKIKREGAGGDNYEKKISYENGKVSTVVEKYVRDSHAYTLKYSYIGNQLINVLETIPTNLSINGSIQSGTFCKESQYNYNGNIVTKIKISYEKDKDGKVVNGSTFTGTTTTYTFSNENIVKDDNGEDIDEYKYDTQHNPLRYGNLDPEALFYPQRSKNNLLESSTTRNGTKTTFSYKYTYNKEGYPLTVKHYENNVFIGTTEYEY</sequence>
<name>A0A250F2J8_CAPSP</name>
<dbReference type="RefSeq" id="WP_095901309.1">
    <property type="nucleotide sequence ID" value="NZ_CP022383.1"/>
</dbReference>
<protein>
    <submittedName>
        <fullName evidence="1">Wall associated protein</fullName>
    </submittedName>
</protein>
<evidence type="ECO:0000313" key="2">
    <source>
        <dbReference type="Proteomes" id="UP000217334"/>
    </source>
</evidence>
<dbReference type="AlphaFoldDB" id="A0A250F2J8"/>
<accession>A0A250F2J8</accession>
<evidence type="ECO:0000313" key="1">
    <source>
        <dbReference type="EMBL" id="ATA79369.1"/>
    </source>
</evidence>
<dbReference type="PROSITE" id="PS51257">
    <property type="entry name" value="PROKAR_LIPOPROTEIN"/>
    <property type="match status" value="1"/>
</dbReference>
<organism evidence="1 2">
    <name type="scientific">Capnocytophaga sputigena</name>
    <dbReference type="NCBI Taxonomy" id="1019"/>
    <lineage>
        <taxon>Bacteria</taxon>
        <taxon>Pseudomonadati</taxon>
        <taxon>Bacteroidota</taxon>
        <taxon>Flavobacteriia</taxon>
        <taxon>Flavobacteriales</taxon>
        <taxon>Flavobacteriaceae</taxon>
        <taxon>Capnocytophaga</taxon>
    </lineage>
</organism>
<proteinExistence type="predicted"/>